<name>A0AA36DR87_CYLNA</name>
<protein>
    <submittedName>
        <fullName evidence="2">Uncharacterized protein</fullName>
    </submittedName>
</protein>
<keyword evidence="1" id="KW-0812">Transmembrane</keyword>
<keyword evidence="1" id="KW-1133">Transmembrane helix</keyword>
<accession>A0AA36DR87</accession>
<keyword evidence="3" id="KW-1185">Reference proteome</keyword>
<evidence type="ECO:0000313" key="3">
    <source>
        <dbReference type="Proteomes" id="UP001176961"/>
    </source>
</evidence>
<gene>
    <name evidence="2" type="ORF">CYNAS_LOCUS3267</name>
</gene>
<evidence type="ECO:0000313" key="2">
    <source>
        <dbReference type="EMBL" id="CAJ0591284.1"/>
    </source>
</evidence>
<organism evidence="2 3">
    <name type="scientific">Cylicocyclus nassatus</name>
    <name type="common">Nematode worm</name>
    <dbReference type="NCBI Taxonomy" id="53992"/>
    <lineage>
        <taxon>Eukaryota</taxon>
        <taxon>Metazoa</taxon>
        <taxon>Ecdysozoa</taxon>
        <taxon>Nematoda</taxon>
        <taxon>Chromadorea</taxon>
        <taxon>Rhabditida</taxon>
        <taxon>Rhabditina</taxon>
        <taxon>Rhabditomorpha</taxon>
        <taxon>Strongyloidea</taxon>
        <taxon>Strongylidae</taxon>
        <taxon>Cylicocyclus</taxon>
    </lineage>
</organism>
<dbReference type="AlphaFoldDB" id="A0AA36DR87"/>
<dbReference type="Proteomes" id="UP001176961">
    <property type="component" value="Unassembled WGS sequence"/>
</dbReference>
<proteinExistence type="predicted"/>
<dbReference type="EMBL" id="CATQJL010000001">
    <property type="protein sequence ID" value="CAJ0591284.1"/>
    <property type="molecule type" value="Genomic_DNA"/>
</dbReference>
<sequence length="82" mass="9041">MRLQCVKATAIQYCSPLSALSKSDKQDQLQGFAEEEIGQLLPSHLSVGGNGGLFFFSPYLIMLSALAVWNRPSSLSRYHCYA</sequence>
<reference evidence="2" key="1">
    <citation type="submission" date="2023-07" db="EMBL/GenBank/DDBJ databases">
        <authorList>
            <consortium name="CYATHOMIX"/>
        </authorList>
    </citation>
    <scope>NUCLEOTIDE SEQUENCE</scope>
    <source>
        <strain evidence="2">N/A</strain>
    </source>
</reference>
<evidence type="ECO:0000256" key="1">
    <source>
        <dbReference type="SAM" id="Phobius"/>
    </source>
</evidence>
<comment type="caution">
    <text evidence="2">The sequence shown here is derived from an EMBL/GenBank/DDBJ whole genome shotgun (WGS) entry which is preliminary data.</text>
</comment>
<keyword evidence="1" id="KW-0472">Membrane</keyword>
<feature type="transmembrane region" description="Helical" evidence="1">
    <location>
        <begin position="51"/>
        <end position="69"/>
    </location>
</feature>